<keyword evidence="3" id="KW-1185">Reference proteome</keyword>
<dbReference type="Pfam" id="PF03446">
    <property type="entry name" value="NAD_binding_2"/>
    <property type="match status" value="1"/>
</dbReference>
<reference evidence="3" key="1">
    <citation type="journal article" date="2019" name="Int. J. Syst. Evol. Microbiol.">
        <title>The Global Catalogue of Microorganisms (GCM) 10K type strain sequencing project: providing services to taxonomists for standard genome sequencing and annotation.</title>
        <authorList>
            <consortium name="The Broad Institute Genomics Platform"/>
            <consortium name="The Broad Institute Genome Sequencing Center for Infectious Disease"/>
            <person name="Wu L."/>
            <person name="Ma J."/>
        </authorList>
    </citation>
    <scope>NUCLEOTIDE SEQUENCE [LARGE SCALE GENOMIC DNA]</scope>
    <source>
        <strain evidence="3">JCM 31696</strain>
    </source>
</reference>
<dbReference type="InterPro" id="IPR006115">
    <property type="entry name" value="6PGDH_NADP-bd"/>
</dbReference>
<accession>A0ABW3CJL1</accession>
<dbReference type="Proteomes" id="UP001597083">
    <property type="component" value="Unassembled WGS sequence"/>
</dbReference>
<evidence type="ECO:0000259" key="1">
    <source>
        <dbReference type="Pfam" id="PF03446"/>
    </source>
</evidence>
<comment type="caution">
    <text evidence="2">The sequence shown here is derived from an EMBL/GenBank/DDBJ whole genome shotgun (WGS) entry which is preliminary data.</text>
</comment>
<proteinExistence type="predicted"/>
<gene>
    <name evidence="2" type="ORF">ACFQ07_16995</name>
</gene>
<feature type="non-terminal residue" evidence="2">
    <location>
        <position position="33"/>
    </location>
</feature>
<dbReference type="SUPFAM" id="SSF51735">
    <property type="entry name" value="NAD(P)-binding Rossmann-fold domains"/>
    <property type="match status" value="1"/>
</dbReference>
<evidence type="ECO:0000313" key="3">
    <source>
        <dbReference type="Proteomes" id="UP001597083"/>
    </source>
</evidence>
<feature type="domain" description="6-phosphogluconate dehydrogenase NADP-binding" evidence="1">
    <location>
        <begin position="10"/>
        <end position="32"/>
    </location>
</feature>
<evidence type="ECO:0000313" key="2">
    <source>
        <dbReference type="EMBL" id="MFD0853938.1"/>
    </source>
</evidence>
<organism evidence="2 3">
    <name type="scientific">Actinomadura adrarensis</name>
    <dbReference type="NCBI Taxonomy" id="1819600"/>
    <lineage>
        <taxon>Bacteria</taxon>
        <taxon>Bacillati</taxon>
        <taxon>Actinomycetota</taxon>
        <taxon>Actinomycetes</taxon>
        <taxon>Streptosporangiales</taxon>
        <taxon>Thermomonosporaceae</taxon>
        <taxon>Actinomadura</taxon>
    </lineage>
</organism>
<dbReference type="Gene3D" id="3.40.50.720">
    <property type="entry name" value="NAD(P)-binding Rossmann-like Domain"/>
    <property type="match status" value="1"/>
</dbReference>
<dbReference type="EMBL" id="JBHTIR010002563">
    <property type="protein sequence ID" value="MFD0853938.1"/>
    <property type="molecule type" value="Genomic_DNA"/>
</dbReference>
<sequence>MGSAGNGAARIGVTGLAVMGRNLARNLARHGHP</sequence>
<name>A0ABW3CJL1_9ACTN</name>
<dbReference type="InterPro" id="IPR036291">
    <property type="entry name" value="NAD(P)-bd_dom_sf"/>
</dbReference>
<protein>
    <submittedName>
        <fullName evidence="2">NAD(P)-binding domain-containing protein</fullName>
    </submittedName>
</protein>